<sequence length="138" mass="14360">MVGFHGSKAAEVLGEHATARGKGHAAAAYQQFFQPSDLQPPSAAMQWGSSHEVCGKLTLMSDLPQSAQLAECGFQATPAVALHGLLPRGVLGASPDGVVWDFGSLTAMAKAVEIKCPFPSRTMTSMASGLTTWTSVSQ</sequence>
<dbReference type="SUPFAM" id="SSF52980">
    <property type="entry name" value="Restriction endonuclease-like"/>
    <property type="match status" value="1"/>
</dbReference>
<dbReference type="InterPro" id="IPR011335">
    <property type="entry name" value="Restrct_endonuc-II-like"/>
</dbReference>
<gene>
    <name evidence="1" type="ORF">DUNSADRAFT_11058</name>
</gene>
<dbReference type="Gene3D" id="3.90.320.10">
    <property type="match status" value="1"/>
</dbReference>
<dbReference type="InterPro" id="IPR011604">
    <property type="entry name" value="PDDEXK-like_dom_sf"/>
</dbReference>
<evidence type="ECO:0000313" key="1">
    <source>
        <dbReference type="EMBL" id="KAF5825374.1"/>
    </source>
</evidence>
<dbReference type="EMBL" id="MU073486">
    <property type="protein sequence ID" value="KAF5825374.1"/>
    <property type="molecule type" value="Genomic_DNA"/>
</dbReference>
<proteinExistence type="predicted"/>
<evidence type="ECO:0008006" key="3">
    <source>
        <dbReference type="Google" id="ProtNLM"/>
    </source>
</evidence>
<reference evidence="1" key="1">
    <citation type="submission" date="2017-08" db="EMBL/GenBank/DDBJ databases">
        <authorList>
            <person name="Polle J.E."/>
            <person name="Barry K."/>
            <person name="Cushman J."/>
            <person name="Schmutz J."/>
            <person name="Tran D."/>
            <person name="Hathwaick L.T."/>
            <person name="Yim W.C."/>
            <person name="Jenkins J."/>
            <person name="Mckie-Krisberg Z.M."/>
            <person name="Prochnik S."/>
            <person name="Lindquist E."/>
            <person name="Dockter R.B."/>
            <person name="Adam C."/>
            <person name="Molina H."/>
            <person name="Bunkerborg J."/>
            <person name="Jin E."/>
            <person name="Buchheim M."/>
            <person name="Magnuson J."/>
        </authorList>
    </citation>
    <scope>NUCLEOTIDE SEQUENCE</scope>
    <source>
        <strain evidence="1">CCAP 19/18</strain>
    </source>
</reference>
<organism evidence="1 2">
    <name type="scientific">Dunaliella salina</name>
    <name type="common">Green alga</name>
    <name type="synonym">Protococcus salinus</name>
    <dbReference type="NCBI Taxonomy" id="3046"/>
    <lineage>
        <taxon>Eukaryota</taxon>
        <taxon>Viridiplantae</taxon>
        <taxon>Chlorophyta</taxon>
        <taxon>core chlorophytes</taxon>
        <taxon>Chlorophyceae</taxon>
        <taxon>CS clade</taxon>
        <taxon>Chlamydomonadales</taxon>
        <taxon>Dunaliellaceae</taxon>
        <taxon>Dunaliella</taxon>
    </lineage>
</organism>
<evidence type="ECO:0000313" key="2">
    <source>
        <dbReference type="Proteomes" id="UP000815325"/>
    </source>
</evidence>
<accession>A0ABQ7FS53</accession>
<name>A0ABQ7FS53_DUNSA</name>
<protein>
    <recommendedName>
        <fullName evidence="3">YqaJ viral recombinase domain-containing protein</fullName>
    </recommendedName>
</protein>
<dbReference type="Proteomes" id="UP000815325">
    <property type="component" value="Unassembled WGS sequence"/>
</dbReference>
<keyword evidence="2" id="KW-1185">Reference proteome</keyword>
<comment type="caution">
    <text evidence="1">The sequence shown here is derived from an EMBL/GenBank/DDBJ whole genome shotgun (WGS) entry which is preliminary data.</text>
</comment>